<proteinExistence type="predicted"/>
<dbReference type="EMBL" id="RHFK02000019">
    <property type="protein sequence ID" value="TWW59163.1"/>
    <property type="molecule type" value="Genomic_DNA"/>
</dbReference>
<dbReference type="Proteomes" id="UP000324091">
    <property type="component" value="Chromosome 6"/>
</dbReference>
<name>A0A5C6MVY0_9TELE</name>
<accession>A0A5C6MVY0</accession>
<protein>
    <submittedName>
        <fullName evidence="1">Uncharacterized protein</fullName>
    </submittedName>
</protein>
<gene>
    <name evidence="1" type="ORF">D4764_06G0006930</name>
</gene>
<evidence type="ECO:0000313" key="2">
    <source>
        <dbReference type="Proteomes" id="UP000324091"/>
    </source>
</evidence>
<sequence length="87" mass="9718">MAYGQAPGLDGLSTDFYKHFWRCLGADLWEVLQECTQMVVGQWQPEENGLLSLRTSVSLNFESVGKKDLYLLAIKDTNLHSLAGLKA</sequence>
<reference evidence="1 2" key="1">
    <citation type="submission" date="2019-04" db="EMBL/GenBank/DDBJ databases">
        <title>Chromosome genome assembly for Takifugu flavidus.</title>
        <authorList>
            <person name="Xiao S."/>
        </authorList>
    </citation>
    <scope>NUCLEOTIDE SEQUENCE [LARGE SCALE GENOMIC DNA]</scope>
    <source>
        <strain evidence="1">HTHZ2018</strain>
        <tissue evidence="1">Muscle</tissue>
    </source>
</reference>
<comment type="caution">
    <text evidence="1">The sequence shown here is derived from an EMBL/GenBank/DDBJ whole genome shotgun (WGS) entry which is preliminary data.</text>
</comment>
<evidence type="ECO:0000313" key="1">
    <source>
        <dbReference type="EMBL" id="TWW59163.1"/>
    </source>
</evidence>
<dbReference type="AlphaFoldDB" id="A0A5C6MVY0"/>
<keyword evidence="2" id="KW-1185">Reference proteome</keyword>
<organism evidence="1 2">
    <name type="scientific">Takifugu flavidus</name>
    <name type="common">sansaifugu</name>
    <dbReference type="NCBI Taxonomy" id="433684"/>
    <lineage>
        <taxon>Eukaryota</taxon>
        <taxon>Metazoa</taxon>
        <taxon>Chordata</taxon>
        <taxon>Craniata</taxon>
        <taxon>Vertebrata</taxon>
        <taxon>Euteleostomi</taxon>
        <taxon>Actinopterygii</taxon>
        <taxon>Neopterygii</taxon>
        <taxon>Teleostei</taxon>
        <taxon>Neoteleostei</taxon>
        <taxon>Acanthomorphata</taxon>
        <taxon>Eupercaria</taxon>
        <taxon>Tetraodontiformes</taxon>
        <taxon>Tetradontoidea</taxon>
        <taxon>Tetraodontidae</taxon>
        <taxon>Takifugu</taxon>
    </lineage>
</organism>